<comment type="caution">
    <text evidence="2">The sequence shown here is derived from an EMBL/GenBank/DDBJ whole genome shotgun (WGS) entry which is preliminary data.</text>
</comment>
<evidence type="ECO:0000313" key="3">
    <source>
        <dbReference type="Proteomes" id="UP000291343"/>
    </source>
</evidence>
<protein>
    <submittedName>
        <fullName evidence="2">Uncharacterized protein</fullName>
    </submittedName>
</protein>
<gene>
    <name evidence="2" type="ORF">LSTR_LSTR014522</name>
</gene>
<sequence>MTTTTIARTNFANDFWPEEEEDLWAKESSAYPFMEEVTRLEEAAKTPTGATLNEFLLAKIKPCALCCRYTPKPTVEIILLVSSFGMNEQLNIMTLASIRARARPAPYNRPNTPPQARIAPPPQEVNKFSVSATAGNAQISNTRANAIQPFLTAPISQSNVDDFRRVATSWVLPGQLMIRPMIKRDGIAKSLQLRARARPAPYNRPNNTPPARRIAPPPQDHCWQRSDDAKRMDLVIGKWLADYGFKVGDPSSLTSSYPSAQSALAAWRDLLMREDRSGWMNDGCVDTYAIPDPLYAHLNSLPMYAGRVRGAGG</sequence>
<reference evidence="2 3" key="1">
    <citation type="journal article" date="2017" name="Gigascience">
        <title>Genome sequence of the small brown planthopper, Laodelphax striatellus.</title>
        <authorList>
            <person name="Zhu J."/>
            <person name="Jiang F."/>
            <person name="Wang X."/>
            <person name="Yang P."/>
            <person name="Bao Y."/>
            <person name="Zhao W."/>
            <person name="Wang W."/>
            <person name="Lu H."/>
            <person name="Wang Q."/>
            <person name="Cui N."/>
            <person name="Li J."/>
            <person name="Chen X."/>
            <person name="Luo L."/>
            <person name="Yu J."/>
            <person name="Kang L."/>
            <person name="Cui F."/>
        </authorList>
    </citation>
    <scope>NUCLEOTIDE SEQUENCE [LARGE SCALE GENOMIC DNA]</scope>
    <source>
        <strain evidence="2">Lst14</strain>
    </source>
</reference>
<evidence type="ECO:0000256" key="1">
    <source>
        <dbReference type="SAM" id="MobiDB-lite"/>
    </source>
</evidence>
<evidence type="ECO:0000313" key="2">
    <source>
        <dbReference type="EMBL" id="RZF42469.1"/>
    </source>
</evidence>
<dbReference type="EMBL" id="QKKF02014932">
    <property type="protein sequence ID" value="RZF42469.1"/>
    <property type="molecule type" value="Genomic_DNA"/>
</dbReference>
<dbReference type="AlphaFoldDB" id="A0A482X9X1"/>
<dbReference type="Proteomes" id="UP000291343">
    <property type="component" value="Unassembled WGS sequence"/>
</dbReference>
<organism evidence="2 3">
    <name type="scientific">Laodelphax striatellus</name>
    <name type="common">Small brown planthopper</name>
    <name type="synonym">Delphax striatella</name>
    <dbReference type="NCBI Taxonomy" id="195883"/>
    <lineage>
        <taxon>Eukaryota</taxon>
        <taxon>Metazoa</taxon>
        <taxon>Ecdysozoa</taxon>
        <taxon>Arthropoda</taxon>
        <taxon>Hexapoda</taxon>
        <taxon>Insecta</taxon>
        <taxon>Pterygota</taxon>
        <taxon>Neoptera</taxon>
        <taxon>Paraneoptera</taxon>
        <taxon>Hemiptera</taxon>
        <taxon>Auchenorrhyncha</taxon>
        <taxon>Fulgoroidea</taxon>
        <taxon>Delphacidae</taxon>
        <taxon>Criomorphinae</taxon>
        <taxon>Laodelphax</taxon>
    </lineage>
</organism>
<accession>A0A482X9X1</accession>
<keyword evidence="3" id="KW-1185">Reference proteome</keyword>
<feature type="compositionally biased region" description="Low complexity" evidence="1">
    <location>
        <begin position="198"/>
        <end position="214"/>
    </location>
</feature>
<name>A0A482X9X1_LAOST</name>
<proteinExistence type="predicted"/>
<dbReference type="InParanoid" id="A0A482X9X1"/>
<feature type="region of interest" description="Disordered" evidence="1">
    <location>
        <begin position="196"/>
        <end position="220"/>
    </location>
</feature>